<dbReference type="GO" id="GO:0006906">
    <property type="term" value="P:vesicle fusion"/>
    <property type="evidence" value="ECO:0007669"/>
    <property type="project" value="TreeGrafter"/>
</dbReference>
<gene>
    <name evidence="6" type="ORF">Agub_g8755</name>
</gene>
<dbReference type="GO" id="GO:0048278">
    <property type="term" value="P:vesicle docking"/>
    <property type="evidence" value="ECO:0007669"/>
    <property type="project" value="TreeGrafter"/>
</dbReference>
<evidence type="ECO:0000313" key="7">
    <source>
        <dbReference type="Proteomes" id="UP001054857"/>
    </source>
</evidence>
<organism evidence="6 7">
    <name type="scientific">Astrephomene gubernaculifera</name>
    <dbReference type="NCBI Taxonomy" id="47775"/>
    <lineage>
        <taxon>Eukaryota</taxon>
        <taxon>Viridiplantae</taxon>
        <taxon>Chlorophyta</taxon>
        <taxon>core chlorophytes</taxon>
        <taxon>Chlorophyceae</taxon>
        <taxon>CS clade</taxon>
        <taxon>Chlamydomonadales</taxon>
        <taxon>Astrephomenaceae</taxon>
        <taxon>Astrephomene</taxon>
    </lineage>
</organism>
<dbReference type="Gene3D" id="1.20.58.70">
    <property type="match status" value="1"/>
</dbReference>
<dbReference type="PANTHER" id="PTHR19957:SF38">
    <property type="entry name" value="LD27581P"/>
    <property type="match status" value="1"/>
</dbReference>
<protein>
    <recommendedName>
        <fullName evidence="5">t-SNARE coiled-coil homology domain-containing protein</fullName>
    </recommendedName>
</protein>
<keyword evidence="7" id="KW-1185">Reference proteome</keyword>
<proteinExistence type="inferred from homology"/>
<evidence type="ECO:0000256" key="2">
    <source>
        <dbReference type="ARBA" id="ARBA00022927"/>
    </source>
</evidence>
<dbReference type="GO" id="GO:0000149">
    <property type="term" value="F:SNARE binding"/>
    <property type="evidence" value="ECO:0007669"/>
    <property type="project" value="TreeGrafter"/>
</dbReference>
<dbReference type="Gene3D" id="1.20.5.110">
    <property type="match status" value="1"/>
</dbReference>
<dbReference type="PROSITE" id="PS00914">
    <property type="entry name" value="SYNTAXIN"/>
    <property type="match status" value="1"/>
</dbReference>
<dbReference type="SUPFAM" id="SSF47661">
    <property type="entry name" value="t-snare proteins"/>
    <property type="match status" value="1"/>
</dbReference>
<keyword evidence="2" id="KW-0813">Transport</keyword>
<feature type="compositionally biased region" description="Low complexity" evidence="3">
    <location>
        <begin position="157"/>
        <end position="168"/>
    </location>
</feature>
<dbReference type="AlphaFoldDB" id="A0AAD3DS59"/>
<comment type="similarity">
    <text evidence="1">Belongs to the syntaxin family.</text>
</comment>
<evidence type="ECO:0000259" key="5">
    <source>
        <dbReference type="PROSITE" id="PS50192"/>
    </source>
</evidence>
<sequence>MSFQDLAKYGGRELSSYQNQATREVEGLVFKLVSSVSQLRKLVDLLGTAKDTVDHRHRIGEANVKIQELAKTIKEKLTELHDAAAPSGAAPAPARGQQGAAGAGAGAPTGPAPALTAEQQHQQQLKAKRLLQDFAAILQDYKALQRTAAEREAASLPRQPANARRPPQGLRGAAGDGSLAVPLLGPDGGVASSSSGAAGGAEDDIEAAVRKQAQRQAEVASLEDGVRYHEALISERDAGIAEIQRQIGEVNEMFQDLAVLIADQGEQLETVDSSITRVAERVQEGQRELVTASRSSRAARNKCLWLWLVAAVVVSVLLIILLT</sequence>
<evidence type="ECO:0000256" key="1">
    <source>
        <dbReference type="ARBA" id="ARBA00009063"/>
    </source>
</evidence>
<keyword evidence="2" id="KW-0653">Protein transport</keyword>
<dbReference type="PROSITE" id="PS50192">
    <property type="entry name" value="T_SNARE"/>
    <property type="match status" value="1"/>
</dbReference>
<feature type="compositionally biased region" description="Low complexity" evidence="3">
    <location>
        <begin position="83"/>
        <end position="98"/>
    </location>
</feature>
<dbReference type="InterPro" id="IPR006012">
    <property type="entry name" value="Syntaxin/epimorphin_CS"/>
</dbReference>
<dbReference type="Pfam" id="PF14523">
    <property type="entry name" value="Syntaxin_2"/>
    <property type="match status" value="1"/>
</dbReference>
<feature type="transmembrane region" description="Helical" evidence="4">
    <location>
        <begin position="304"/>
        <end position="322"/>
    </location>
</feature>
<evidence type="ECO:0000256" key="4">
    <source>
        <dbReference type="SAM" id="Phobius"/>
    </source>
</evidence>
<dbReference type="Pfam" id="PF05739">
    <property type="entry name" value="SNARE"/>
    <property type="match status" value="1"/>
</dbReference>
<reference evidence="6 7" key="1">
    <citation type="journal article" date="2021" name="Sci. Rep.">
        <title>Genome sequencing of the multicellular alga Astrephomene provides insights into convergent evolution of germ-soma differentiation.</title>
        <authorList>
            <person name="Yamashita S."/>
            <person name="Yamamoto K."/>
            <person name="Matsuzaki R."/>
            <person name="Suzuki S."/>
            <person name="Yamaguchi H."/>
            <person name="Hirooka S."/>
            <person name="Minakuchi Y."/>
            <person name="Miyagishima S."/>
            <person name="Kawachi M."/>
            <person name="Toyoda A."/>
            <person name="Nozaki H."/>
        </authorList>
    </citation>
    <scope>NUCLEOTIDE SEQUENCE [LARGE SCALE GENOMIC DNA]</scope>
    <source>
        <strain evidence="6 7">NIES-4017</strain>
    </source>
</reference>
<dbReference type="InterPro" id="IPR045242">
    <property type="entry name" value="Syntaxin"/>
</dbReference>
<dbReference type="InterPro" id="IPR000727">
    <property type="entry name" value="T_SNARE_dom"/>
</dbReference>
<feature type="region of interest" description="Disordered" evidence="3">
    <location>
        <begin position="149"/>
        <end position="203"/>
    </location>
</feature>
<name>A0AAD3DS59_9CHLO</name>
<feature type="domain" description="T-SNARE coiled-coil homology" evidence="5">
    <location>
        <begin position="230"/>
        <end position="292"/>
    </location>
</feature>
<evidence type="ECO:0000256" key="3">
    <source>
        <dbReference type="SAM" id="MobiDB-lite"/>
    </source>
</evidence>
<dbReference type="GO" id="GO:0031201">
    <property type="term" value="C:SNARE complex"/>
    <property type="evidence" value="ECO:0007669"/>
    <property type="project" value="TreeGrafter"/>
</dbReference>
<dbReference type="PANTHER" id="PTHR19957">
    <property type="entry name" value="SYNTAXIN"/>
    <property type="match status" value="1"/>
</dbReference>
<dbReference type="GO" id="GO:0005484">
    <property type="term" value="F:SNAP receptor activity"/>
    <property type="evidence" value="ECO:0007669"/>
    <property type="project" value="InterPro"/>
</dbReference>
<evidence type="ECO:0000313" key="6">
    <source>
        <dbReference type="EMBL" id="GFR47069.1"/>
    </source>
</evidence>
<dbReference type="SMART" id="SM00397">
    <property type="entry name" value="t_SNARE"/>
    <property type="match status" value="1"/>
</dbReference>
<keyword evidence="4" id="KW-1133">Transmembrane helix</keyword>
<comment type="caution">
    <text evidence="6">The sequence shown here is derived from an EMBL/GenBank/DDBJ whole genome shotgun (WGS) entry which is preliminary data.</text>
</comment>
<dbReference type="InterPro" id="IPR010989">
    <property type="entry name" value="SNARE"/>
</dbReference>
<keyword evidence="4" id="KW-0472">Membrane</keyword>
<feature type="region of interest" description="Disordered" evidence="3">
    <location>
        <begin position="83"/>
        <end position="121"/>
    </location>
</feature>
<keyword evidence="4" id="KW-0812">Transmembrane</keyword>
<dbReference type="Proteomes" id="UP001054857">
    <property type="component" value="Unassembled WGS sequence"/>
</dbReference>
<dbReference type="CDD" id="cd15840">
    <property type="entry name" value="SNARE_Qa"/>
    <property type="match status" value="1"/>
</dbReference>
<dbReference type="GO" id="GO:0006886">
    <property type="term" value="P:intracellular protein transport"/>
    <property type="evidence" value="ECO:0007669"/>
    <property type="project" value="InterPro"/>
</dbReference>
<dbReference type="InterPro" id="IPR006011">
    <property type="entry name" value="Syntaxin_N"/>
</dbReference>
<dbReference type="EMBL" id="BMAR01000016">
    <property type="protein sequence ID" value="GFR47069.1"/>
    <property type="molecule type" value="Genomic_DNA"/>
</dbReference>
<dbReference type="GO" id="GO:0012505">
    <property type="term" value="C:endomembrane system"/>
    <property type="evidence" value="ECO:0007669"/>
    <property type="project" value="TreeGrafter"/>
</dbReference>
<accession>A0AAD3DS59</accession>